<gene>
    <name evidence="1" type="ORF">GCM10022223_31750</name>
</gene>
<dbReference type="RefSeq" id="WP_231488709.1">
    <property type="nucleotide sequence ID" value="NZ_BAAAZO010000005.1"/>
</dbReference>
<organism evidence="1 2">
    <name type="scientific">Kineosporia mesophila</name>
    <dbReference type="NCBI Taxonomy" id="566012"/>
    <lineage>
        <taxon>Bacteria</taxon>
        <taxon>Bacillati</taxon>
        <taxon>Actinomycetota</taxon>
        <taxon>Actinomycetes</taxon>
        <taxon>Kineosporiales</taxon>
        <taxon>Kineosporiaceae</taxon>
        <taxon>Kineosporia</taxon>
    </lineage>
</organism>
<keyword evidence="2" id="KW-1185">Reference proteome</keyword>
<dbReference type="EMBL" id="BAAAZO010000005">
    <property type="protein sequence ID" value="GAA3613270.1"/>
    <property type="molecule type" value="Genomic_DNA"/>
</dbReference>
<name>A0ABP6ZRW6_9ACTN</name>
<evidence type="ECO:0000313" key="2">
    <source>
        <dbReference type="Proteomes" id="UP001501074"/>
    </source>
</evidence>
<evidence type="ECO:0000313" key="1">
    <source>
        <dbReference type="EMBL" id="GAA3613270.1"/>
    </source>
</evidence>
<dbReference type="Proteomes" id="UP001501074">
    <property type="component" value="Unassembled WGS sequence"/>
</dbReference>
<evidence type="ECO:0008006" key="3">
    <source>
        <dbReference type="Google" id="ProtNLM"/>
    </source>
</evidence>
<comment type="caution">
    <text evidence="1">The sequence shown here is derived from an EMBL/GenBank/DDBJ whole genome shotgun (WGS) entry which is preliminary data.</text>
</comment>
<sequence>MARYYLGAIDDGPWQLILSRALDRADAFQVLMPDGEGPLSYGREQFLALPDLAVESSSRMWDAVVFSGTVTDQVRSFIASSEASLTEYDAAVRLWDFQLLSSGVEILSISDFTDLMIEATDVDMADLESAGVQTQGWIRIEQMEDERVENVVDGWGW</sequence>
<protein>
    <recommendedName>
        <fullName evidence="3">DUF4265 domain-containing protein</fullName>
    </recommendedName>
</protein>
<reference evidence="2" key="1">
    <citation type="journal article" date="2019" name="Int. J. Syst. Evol. Microbiol.">
        <title>The Global Catalogue of Microorganisms (GCM) 10K type strain sequencing project: providing services to taxonomists for standard genome sequencing and annotation.</title>
        <authorList>
            <consortium name="The Broad Institute Genomics Platform"/>
            <consortium name="The Broad Institute Genome Sequencing Center for Infectious Disease"/>
            <person name="Wu L."/>
            <person name="Ma J."/>
        </authorList>
    </citation>
    <scope>NUCLEOTIDE SEQUENCE [LARGE SCALE GENOMIC DNA]</scope>
    <source>
        <strain evidence="2">JCM 16902</strain>
    </source>
</reference>
<accession>A0ABP6ZRW6</accession>
<proteinExistence type="predicted"/>